<gene>
    <name evidence="10" type="primary">nifV</name>
    <name evidence="10" type="ORF">IM880_10540</name>
</gene>
<accession>A0AAW4NZS5</accession>
<dbReference type="PANTHER" id="PTHR42880:SF1">
    <property type="entry name" value="ISOPROPYLMALATE_HOMOCITRATE_CITRAMALATE SYNTHASE FAMILY PROTEIN"/>
    <property type="match status" value="1"/>
</dbReference>
<keyword evidence="8" id="KW-0535">Nitrogen fixation</keyword>
<dbReference type="AlphaFoldDB" id="A0AAW4NZS5"/>
<comment type="similarity">
    <text evidence="2 7">Belongs to the alpha-IPM synthase/homocitrate synthase family.</text>
</comment>
<dbReference type="InterPro" id="IPR054691">
    <property type="entry name" value="LeuA/HCS_post-cat"/>
</dbReference>
<evidence type="ECO:0000256" key="2">
    <source>
        <dbReference type="ARBA" id="ARBA00006154"/>
    </source>
</evidence>
<dbReference type="GO" id="GO:0019752">
    <property type="term" value="P:carboxylic acid metabolic process"/>
    <property type="evidence" value="ECO:0007669"/>
    <property type="project" value="UniProtKB-UniRule"/>
</dbReference>
<evidence type="ECO:0000256" key="5">
    <source>
        <dbReference type="ARBA" id="ARBA00022679"/>
    </source>
</evidence>
<dbReference type="PROSITE" id="PS00815">
    <property type="entry name" value="AIPM_HOMOCIT_SYNTH_1"/>
    <property type="match status" value="1"/>
</dbReference>
<evidence type="ECO:0000313" key="11">
    <source>
        <dbReference type="Proteomes" id="UP000696310"/>
    </source>
</evidence>
<evidence type="ECO:0000256" key="7">
    <source>
        <dbReference type="RuleBase" id="RU003523"/>
    </source>
</evidence>
<dbReference type="GO" id="GO:0009399">
    <property type="term" value="P:nitrogen fixation"/>
    <property type="evidence" value="ECO:0007669"/>
    <property type="project" value="UniProtKB-UniRule"/>
</dbReference>
<dbReference type="PROSITE" id="PS50991">
    <property type="entry name" value="PYR_CT"/>
    <property type="match status" value="1"/>
</dbReference>
<evidence type="ECO:0000256" key="8">
    <source>
        <dbReference type="RuleBase" id="RU367143"/>
    </source>
</evidence>
<dbReference type="PROSITE" id="PS00816">
    <property type="entry name" value="AIPM_HOMOCIT_SYNTH_2"/>
    <property type="match status" value="1"/>
</dbReference>
<evidence type="ECO:0000256" key="1">
    <source>
        <dbReference type="ARBA" id="ARBA00003050"/>
    </source>
</evidence>
<dbReference type="RefSeq" id="WP_219679424.1">
    <property type="nucleotide sequence ID" value="NZ_JAESHX010000052.1"/>
</dbReference>
<dbReference type="Gene3D" id="3.20.20.70">
    <property type="entry name" value="Aldolase class I"/>
    <property type="match status" value="1"/>
</dbReference>
<evidence type="ECO:0000256" key="6">
    <source>
        <dbReference type="ARBA" id="ARBA00048019"/>
    </source>
</evidence>
<reference evidence="10" key="1">
    <citation type="journal article" date="2021" name="bioRxiv">
        <title>Identification of Pectobacterium species isolated from the soft rot of tetecho (Neobuxbaumia tetetzo), a columnar cactus, and associated metagenomics.</title>
        <authorList>
            <person name="Vargas-Peralta D."/>
            <person name="Narvaez-Barragan D.A."/>
            <person name="de Sandozequi A."/>
            <person name="Romero-Gutierrez M.F."/>
            <person name="Segovia L."/>
            <person name="Martinez-Anaya C."/>
            <person name="Alcaraz L.D."/>
            <person name="de la Torre Almaraz R."/>
        </authorList>
    </citation>
    <scope>NUCLEOTIDE SEQUENCE</scope>
    <source>
        <strain evidence="10">A3</strain>
    </source>
</reference>
<dbReference type="Pfam" id="PF00682">
    <property type="entry name" value="HMGL-like"/>
    <property type="match status" value="1"/>
</dbReference>
<dbReference type="InterPro" id="IPR013477">
    <property type="entry name" value="NifV/FrbC"/>
</dbReference>
<dbReference type="EMBL" id="JAESHX010000052">
    <property type="protein sequence ID" value="MBW5892648.1"/>
    <property type="molecule type" value="Genomic_DNA"/>
</dbReference>
<reference evidence="10" key="2">
    <citation type="submission" date="2021-01" db="EMBL/GenBank/DDBJ databases">
        <authorList>
            <person name="Vargas Peralta D."/>
        </authorList>
    </citation>
    <scope>NUCLEOTIDE SEQUENCE</scope>
    <source>
        <strain evidence="10">A3</strain>
    </source>
</reference>
<feature type="domain" description="Pyruvate carboxyltransferase" evidence="9">
    <location>
        <begin position="4"/>
        <end position="255"/>
    </location>
</feature>
<keyword evidence="10" id="KW-0012">Acyltransferase</keyword>
<comment type="caution">
    <text evidence="10">The sequence shown here is derived from an EMBL/GenBank/DDBJ whole genome shotgun (WGS) entry which is preliminary data.</text>
</comment>
<dbReference type="NCBIfam" id="TIGR02660">
    <property type="entry name" value="nifV_homocitr"/>
    <property type="match status" value="1"/>
</dbReference>
<dbReference type="InterPro" id="IPR013785">
    <property type="entry name" value="Aldolase_TIM"/>
</dbReference>
<dbReference type="EC" id="2.3.3.14" evidence="3 8"/>
<evidence type="ECO:0000256" key="3">
    <source>
        <dbReference type="ARBA" id="ARBA00012974"/>
    </source>
</evidence>
<keyword evidence="5 7" id="KW-0808">Transferase</keyword>
<dbReference type="Gene3D" id="1.10.238.260">
    <property type="match status" value="1"/>
</dbReference>
<protein>
    <recommendedName>
        <fullName evidence="4 8">Homocitrate synthase</fullName>
        <ecNumber evidence="3 8">2.3.3.14</ecNumber>
    </recommendedName>
</protein>
<dbReference type="InterPro" id="IPR002034">
    <property type="entry name" value="AIPM/Hcit_synth_CS"/>
</dbReference>
<evidence type="ECO:0000259" key="9">
    <source>
        <dbReference type="PROSITE" id="PS50991"/>
    </source>
</evidence>
<comment type="catalytic activity">
    <reaction evidence="6 8">
        <text>acetyl-CoA + 2-oxoglutarate + H2O = (2R)-homocitrate + CoA + H(+)</text>
        <dbReference type="Rhea" id="RHEA:12929"/>
        <dbReference type="ChEBI" id="CHEBI:15377"/>
        <dbReference type="ChEBI" id="CHEBI:15378"/>
        <dbReference type="ChEBI" id="CHEBI:16810"/>
        <dbReference type="ChEBI" id="CHEBI:57287"/>
        <dbReference type="ChEBI" id="CHEBI:57288"/>
        <dbReference type="ChEBI" id="CHEBI:58884"/>
        <dbReference type="EC" id="2.3.3.14"/>
    </reaction>
</comment>
<organism evidence="10 11">
    <name type="scientific">Pectobacterium polaris</name>
    <dbReference type="NCBI Taxonomy" id="2042057"/>
    <lineage>
        <taxon>Bacteria</taxon>
        <taxon>Pseudomonadati</taxon>
        <taxon>Pseudomonadota</taxon>
        <taxon>Gammaproteobacteria</taxon>
        <taxon>Enterobacterales</taxon>
        <taxon>Pectobacteriaceae</taxon>
        <taxon>Pectobacterium</taxon>
    </lineage>
</organism>
<dbReference type="InterPro" id="IPR000891">
    <property type="entry name" value="PYR_CT"/>
</dbReference>
<comment type="function">
    <text evidence="1 8">This protein is a Fe-Mo-cofactor biosynthetic component.</text>
</comment>
<dbReference type="Proteomes" id="UP000696310">
    <property type="component" value="Unassembled WGS sequence"/>
</dbReference>
<dbReference type="PANTHER" id="PTHR42880">
    <property type="entry name" value="HOMOCITRATE SYNTHASE"/>
    <property type="match status" value="1"/>
</dbReference>
<dbReference type="GO" id="GO:0004410">
    <property type="term" value="F:homocitrate synthase activity"/>
    <property type="evidence" value="ECO:0007669"/>
    <property type="project" value="UniProtKB-UniRule"/>
</dbReference>
<name>A0AAW4NZS5_9GAMM</name>
<evidence type="ECO:0000256" key="4">
    <source>
        <dbReference type="ARBA" id="ARBA00020735"/>
    </source>
</evidence>
<dbReference type="Pfam" id="PF22617">
    <property type="entry name" value="HCS_D2"/>
    <property type="match status" value="1"/>
</dbReference>
<dbReference type="SUPFAM" id="SSF51569">
    <property type="entry name" value="Aldolase"/>
    <property type="match status" value="1"/>
</dbReference>
<sequence length="391" mass="42371">MADIIINDTTLRDGEQSPGVAFRASEKLAIAEALVDAGLTALEVGIPAMGGDERARIAVIRRRLPDTMLMTWCRMNALEIQQSADLGMNWVDISIPASDRLREQKLRQPLKALLPPLSTLIEQARQQGLHVCVGCEDASRASDDTLRQIATAASAAGAERLRFADTLGVLDPFSTFARISTLRQNWGGEIEMHAHNDLGLATANTLAAVEAGVSHVNTTVLGLGERAGNAALETVALALERCLGRDSGIHFARLPALCQLVASAAQRTIDKQQPLVGEQVFTHESGVHVAALLNDSFSYQGIDPALMGREFRLVLGKHSGRQAVEGIFARLGYQPQATETEALLRSVRAFAENWKRNPLDYELLEMYRELCGSDAAMGRASDGMVLPVTRR</sequence>
<proteinExistence type="inferred from homology"/>
<evidence type="ECO:0000313" key="10">
    <source>
        <dbReference type="EMBL" id="MBW5892648.1"/>
    </source>
</evidence>